<accession>A0A9P6L1B4</accession>
<dbReference type="PANTHER" id="PTHR12307">
    <property type="entry name" value="PROTEIN PHOSPHATASE 1 REGULATORY SUBUNIT"/>
    <property type="match status" value="1"/>
</dbReference>
<dbReference type="InterPro" id="IPR038175">
    <property type="entry name" value="CBM21_dom_sf"/>
</dbReference>
<sequence length="972" mass="107343">MTLTGPHMSHRRTRSLTSLSDEQGPGAFVSLGSLPKRKPTQKKTMFHFNEEHDQQEEIHDVLVRNPWKTFHPSLFPSLRLDQVEEQFPYSPLLSPLSPTGPLHFQAPVRSPIPVNSSPIILSNGKPLKSSFKSSSSPHISQVTHLRDQSIPTLPNAPKNVHFNKRLESIRFFKQLGKPADISRPTGEESESESETEADLSFPQSLAPPIQIQIDTDRSTTLPNTSNSHANIYVETLSLAKLLPATIHGSILVRNVAFEKQVALRFTIDNWETTSEAPCKYSNSLSHLPPPFPGSRVVGDAVDRLATGESSQEFQWDRFSFVFHLETYRRKLTECNLLFVGRFTATGVGEWWDNNDGQDYRVFFMRPPATAPSSMEPTPATPSVPVETSVPPFPKISPVIPSPPSLPLPPTSPALSNVSPDSQPDDTSRPPLTERGVFSGGGMGQGGEGTTQQSGSSQTTTQEPTSNENGSPGGEQGGHSNERSPDQDEAPRDDDDRALVPVASTNWPSRIANEILDLTDQVASVALFGPIGVGKTFVARSVLDHERTKAKFGDNRYLMRCDDLANSLEGFTERLFDAIHTNAMQVESRLQSSPPLMLLLDGVDSVLDPLAPDAEGIYARIVEIGSYEHVCLVATSRTYPDIHGFHRVEVTPPPEAGARDIFYSLCNLARSPAVDALIATLDSHPFSIELVARYTRENSWDEQMLLKAWADQKGVLRISYYQSLKDAIEPVFCSPMIEGLGTMARDVLRAIASFQSGIKECQLEGIFRGTGGVGEVIDVLCRSSLVHRRDGVLKMLLPLQFYFLKSMIVYAETEEVIKWGLDCMPAQGVPTTYTQGPPDGWLLHPSPVRPTIHRPKKNWIRRLPKIIKRRFLALFRGQIAPTAQTDSQANTVNISLTPLEEKPANIPSTAEREDCPNIPPTIIQKDLTNIPPTVVQEDLTSMSLSVVQDVPSTPLSAPEKRTPPEMVAYEIDW</sequence>
<evidence type="ECO:0000259" key="2">
    <source>
        <dbReference type="PROSITE" id="PS51159"/>
    </source>
</evidence>
<dbReference type="PANTHER" id="PTHR12307:SF36">
    <property type="entry name" value="GLYCOGEN-BINDING SUBUNIT 76A"/>
    <property type="match status" value="1"/>
</dbReference>
<dbReference type="PROSITE" id="PS51159">
    <property type="entry name" value="CBM21"/>
    <property type="match status" value="1"/>
</dbReference>
<keyword evidence="4" id="KW-1185">Reference proteome</keyword>
<reference evidence="3" key="1">
    <citation type="journal article" date="2020" name="Nat. Commun.">
        <title>Large-scale genome sequencing of mycorrhizal fungi provides insights into the early evolution of symbiotic traits.</title>
        <authorList>
            <person name="Miyauchi S."/>
            <person name="Kiss E."/>
            <person name="Kuo A."/>
            <person name="Drula E."/>
            <person name="Kohler A."/>
            <person name="Sanchez-Garcia M."/>
            <person name="Morin E."/>
            <person name="Andreopoulos B."/>
            <person name="Barry K.W."/>
            <person name="Bonito G."/>
            <person name="Buee M."/>
            <person name="Carver A."/>
            <person name="Chen C."/>
            <person name="Cichocki N."/>
            <person name="Clum A."/>
            <person name="Culley D."/>
            <person name="Crous P.W."/>
            <person name="Fauchery L."/>
            <person name="Girlanda M."/>
            <person name="Hayes R.D."/>
            <person name="Keri Z."/>
            <person name="LaButti K."/>
            <person name="Lipzen A."/>
            <person name="Lombard V."/>
            <person name="Magnuson J."/>
            <person name="Maillard F."/>
            <person name="Murat C."/>
            <person name="Nolan M."/>
            <person name="Ohm R.A."/>
            <person name="Pangilinan J."/>
            <person name="Pereira M.F."/>
            <person name="Perotto S."/>
            <person name="Peter M."/>
            <person name="Pfister S."/>
            <person name="Riley R."/>
            <person name="Sitrit Y."/>
            <person name="Stielow J.B."/>
            <person name="Szollosi G."/>
            <person name="Zifcakova L."/>
            <person name="Stursova M."/>
            <person name="Spatafora J.W."/>
            <person name="Tedersoo L."/>
            <person name="Vaario L.M."/>
            <person name="Yamada A."/>
            <person name="Yan M."/>
            <person name="Wang P."/>
            <person name="Xu J."/>
            <person name="Bruns T."/>
            <person name="Baldrian P."/>
            <person name="Vilgalys R."/>
            <person name="Dunand C."/>
            <person name="Henrissat B."/>
            <person name="Grigoriev I.V."/>
            <person name="Hibbett D."/>
            <person name="Nagy L.G."/>
            <person name="Martin F.M."/>
        </authorList>
    </citation>
    <scope>NUCLEOTIDE SEQUENCE</scope>
    <source>
        <strain evidence="3">UH-Tt-Lm1</strain>
    </source>
</reference>
<reference evidence="3" key="2">
    <citation type="submission" date="2020-11" db="EMBL/GenBank/DDBJ databases">
        <authorList>
            <consortium name="DOE Joint Genome Institute"/>
            <person name="Kuo A."/>
            <person name="Miyauchi S."/>
            <person name="Kiss E."/>
            <person name="Drula E."/>
            <person name="Kohler A."/>
            <person name="Sanchez-Garcia M."/>
            <person name="Andreopoulos B."/>
            <person name="Barry K.W."/>
            <person name="Bonito G."/>
            <person name="Buee M."/>
            <person name="Carver A."/>
            <person name="Chen C."/>
            <person name="Cichocki N."/>
            <person name="Clum A."/>
            <person name="Culley D."/>
            <person name="Crous P.W."/>
            <person name="Fauchery L."/>
            <person name="Girlanda M."/>
            <person name="Hayes R."/>
            <person name="Keri Z."/>
            <person name="Labutti K."/>
            <person name="Lipzen A."/>
            <person name="Lombard V."/>
            <person name="Magnuson J."/>
            <person name="Maillard F."/>
            <person name="Morin E."/>
            <person name="Murat C."/>
            <person name="Nolan M."/>
            <person name="Ohm R."/>
            <person name="Pangilinan J."/>
            <person name="Pereira M."/>
            <person name="Perotto S."/>
            <person name="Peter M."/>
            <person name="Riley R."/>
            <person name="Sitrit Y."/>
            <person name="Stielow B."/>
            <person name="Szollosi G."/>
            <person name="Zifcakova L."/>
            <person name="Stursova M."/>
            <person name="Spatafora J.W."/>
            <person name="Tedersoo L."/>
            <person name="Vaario L.-M."/>
            <person name="Yamada A."/>
            <person name="Yan M."/>
            <person name="Wang P."/>
            <person name="Xu J."/>
            <person name="Bruns T."/>
            <person name="Baldrian P."/>
            <person name="Vilgalys R."/>
            <person name="Henrissat B."/>
            <person name="Grigoriev I.V."/>
            <person name="Hibbett D."/>
            <person name="Nagy L.G."/>
            <person name="Martin F.M."/>
        </authorList>
    </citation>
    <scope>NUCLEOTIDE SEQUENCE</scope>
    <source>
        <strain evidence="3">UH-Tt-Lm1</strain>
    </source>
</reference>
<dbReference type="Proteomes" id="UP000736335">
    <property type="component" value="Unassembled WGS sequence"/>
</dbReference>
<gene>
    <name evidence="3" type="ORF">BJ322DRAFT_1148080</name>
</gene>
<name>A0A9P6L1B4_9AGAM</name>
<feature type="region of interest" description="Disordered" evidence="1">
    <location>
        <begin position="177"/>
        <end position="200"/>
    </location>
</feature>
<evidence type="ECO:0000313" key="4">
    <source>
        <dbReference type="Proteomes" id="UP000736335"/>
    </source>
</evidence>
<dbReference type="Gene3D" id="3.40.50.300">
    <property type="entry name" value="P-loop containing nucleotide triphosphate hydrolases"/>
    <property type="match status" value="1"/>
</dbReference>
<organism evidence="3 4">
    <name type="scientific">Thelephora terrestris</name>
    <dbReference type="NCBI Taxonomy" id="56493"/>
    <lineage>
        <taxon>Eukaryota</taxon>
        <taxon>Fungi</taxon>
        <taxon>Dikarya</taxon>
        <taxon>Basidiomycota</taxon>
        <taxon>Agaricomycotina</taxon>
        <taxon>Agaricomycetes</taxon>
        <taxon>Thelephorales</taxon>
        <taxon>Thelephoraceae</taxon>
        <taxon>Thelephora</taxon>
    </lineage>
</organism>
<dbReference type="InterPro" id="IPR050782">
    <property type="entry name" value="PP1_regulatory_subunit_3"/>
</dbReference>
<evidence type="ECO:0000256" key="1">
    <source>
        <dbReference type="SAM" id="MobiDB-lite"/>
    </source>
</evidence>
<dbReference type="Gene3D" id="2.60.40.2440">
    <property type="entry name" value="Carbohydrate binding type-21 domain"/>
    <property type="match status" value="1"/>
</dbReference>
<dbReference type="GO" id="GO:0005979">
    <property type="term" value="P:regulation of glycogen biosynthetic process"/>
    <property type="evidence" value="ECO:0007669"/>
    <property type="project" value="TreeGrafter"/>
</dbReference>
<proteinExistence type="predicted"/>
<dbReference type="GO" id="GO:0008157">
    <property type="term" value="F:protein phosphatase 1 binding"/>
    <property type="evidence" value="ECO:0007669"/>
    <property type="project" value="TreeGrafter"/>
</dbReference>
<dbReference type="InterPro" id="IPR027417">
    <property type="entry name" value="P-loop_NTPase"/>
</dbReference>
<dbReference type="OrthoDB" id="1534087at2759"/>
<comment type="caution">
    <text evidence="3">The sequence shown here is derived from an EMBL/GenBank/DDBJ whole genome shotgun (WGS) entry which is preliminary data.</text>
</comment>
<dbReference type="InterPro" id="IPR005036">
    <property type="entry name" value="CBM21_dom"/>
</dbReference>
<dbReference type="EMBL" id="WIUZ02000024">
    <property type="protein sequence ID" value="KAF9778236.1"/>
    <property type="molecule type" value="Genomic_DNA"/>
</dbReference>
<dbReference type="SUPFAM" id="SSF52540">
    <property type="entry name" value="P-loop containing nucleoside triphosphate hydrolases"/>
    <property type="match status" value="1"/>
</dbReference>
<feature type="compositionally biased region" description="Gly residues" evidence="1">
    <location>
        <begin position="437"/>
        <end position="448"/>
    </location>
</feature>
<feature type="compositionally biased region" description="Basic and acidic residues" evidence="1">
    <location>
        <begin position="479"/>
        <end position="497"/>
    </location>
</feature>
<feature type="compositionally biased region" description="Pro residues" evidence="1">
    <location>
        <begin position="394"/>
        <end position="411"/>
    </location>
</feature>
<dbReference type="GO" id="GO:2001069">
    <property type="term" value="F:glycogen binding"/>
    <property type="evidence" value="ECO:0007669"/>
    <property type="project" value="TreeGrafter"/>
</dbReference>
<dbReference type="AlphaFoldDB" id="A0A9P6L1B4"/>
<feature type="region of interest" description="Disordered" evidence="1">
    <location>
        <begin position="394"/>
        <end position="502"/>
    </location>
</feature>
<feature type="region of interest" description="Disordered" evidence="1">
    <location>
        <begin position="1"/>
        <end position="35"/>
    </location>
</feature>
<dbReference type="Pfam" id="PF03370">
    <property type="entry name" value="CBM_21"/>
    <property type="match status" value="1"/>
</dbReference>
<feature type="compositionally biased region" description="Acidic residues" evidence="1">
    <location>
        <begin position="187"/>
        <end position="197"/>
    </location>
</feature>
<dbReference type="GO" id="GO:0000164">
    <property type="term" value="C:protein phosphatase type 1 complex"/>
    <property type="evidence" value="ECO:0007669"/>
    <property type="project" value="TreeGrafter"/>
</dbReference>
<evidence type="ECO:0000313" key="3">
    <source>
        <dbReference type="EMBL" id="KAF9778236.1"/>
    </source>
</evidence>
<protein>
    <submittedName>
        <fullName evidence="3">Phosphatase regulatory subunit-domain-containing protein</fullName>
    </submittedName>
</protein>
<feature type="domain" description="CBM21" evidence="2">
    <location>
        <begin position="225"/>
        <end position="362"/>
    </location>
</feature>
<feature type="compositionally biased region" description="Low complexity" evidence="1">
    <location>
        <begin position="449"/>
        <end position="465"/>
    </location>
</feature>